<organism evidence="2 3">
    <name type="scientific">Palleronia sediminis</name>
    <dbReference type="NCBI Taxonomy" id="2547833"/>
    <lineage>
        <taxon>Bacteria</taxon>
        <taxon>Pseudomonadati</taxon>
        <taxon>Pseudomonadota</taxon>
        <taxon>Alphaproteobacteria</taxon>
        <taxon>Rhodobacterales</taxon>
        <taxon>Roseobacteraceae</taxon>
        <taxon>Palleronia</taxon>
    </lineage>
</organism>
<dbReference type="RefSeq" id="WP_133396254.1">
    <property type="nucleotide sequence ID" value="NZ_SNAA01000005.1"/>
</dbReference>
<dbReference type="Gene3D" id="3.10.180.10">
    <property type="entry name" value="2,3-Dihydroxybiphenyl 1,2-Dioxygenase, domain 1"/>
    <property type="match status" value="1"/>
</dbReference>
<reference evidence="2 3" key="1">
    <citation type="submission" date="2019-03" db="EMBL/GenBank/DDBJ databases">
        <title>Primorskyibacter sp. SS33 isolated from sediments.</title>
        <authorList>
            <person name="Xunke S."/>
        </authorList>
    </citation>
    <scope>NUCLEOTIDE SEQUENCE [LARGE SCALE GENOMIC DNA]</scope>
    <source>
        <strain evidence="2 3">SS33</strain>
    </source>
</reference>
<dbReference type="InterPro" id="IPR025870">
    <property type="entry name" value="Glyoxalase-like_dom"/>
</dbReference>
<dbReference type="InterPro" id="IPR029068">
    <property type="entry name" value="Glyas_Bleomycin-R_OHBP_Dase"/>
</dbReference>
<evidence type="ECO:0000259" key="1">
    <source>
        <dbReference type="Pfam" id="PF13468"/>
    </source>
</evidence>
<name>A0A4R6ABW7_9RHOB</name>
<gene>
    <name evidence="2" type="ORF">E2L08_06470</name>
</gene>
<evidence type="ECO:0000313" key="2">
    <source>
        <dbReference type="EMBL" id="TDL81310.1"/>
    </source>
</evidence>
<accession>A0A4R6ABW7</accession>
<keyword evidence="3" id="KW-1185">Reference proteome</keyword>
<sequence>MTVIDHIVIVADDLARGAAAVEAALGVAMQATGRHAAMGTHNRLLSLGPDAYLEVIAIDPDAPAPDRPRWFDLDRVSGPPRLAQWVARVDDLDAAQAGLPFSTGTPMAFSRDALEWRMAVPPDGVLPFDGVVPALIEWRRGMASTALPDSGCRLRILTLRHPRMHEIRTAWPGLAAIPGVETASAAAPALAAAIETPDGLRHLPAGPLDG</sequence>
<dbReference type="EMBL" id="SNAA01000005">
    <property type="protein sequence ID" value="TDL81310.1"/>
    <property type="molecule type" value="Genomic_DNA"/>
</dbReference>
<evidence type="ECO:0000313" key="3">
    <source>
        <dbReference type="Proteomes" id="UP000295701"/>
    </source>
</evidence>
<dbReference type="Proteomes" id="UP000295701">
    <property type="component" value="Unassembled WGS sequence"/>
</dbReference>
<proteinExistence type="predicted"/>
<dbReference type="AlphaFoldDB" id="A0A4R6ABW7"/>
<dbReference type="OrthoDB" id="8451710at2"/>
<dbReference type="Pfam" id="PF13468">
    <property type="entry name" value="Glyoxalase_3"/>
    <property type="match status" value="1"/>
</dbReference>
<protein>
    <submittedName>
        <fullName evidence="2">VOC family protein</fullName>
    </submittedName>
</protein>
<comment type="caution">
    <text evidence="2">The sequence shown here is derived from an EMBL/GenBank/DDBJ whole genome shotgun (WGS) entry which is preliminary data.</text>
</comment>
<feature type="domain" description="Glyoxalase-like" evidence="1">
    <location>
        <begin position="4"/>
        <end position="173"/>
    </location>
</feature>